<dbReference type="Gene3D" id="3.40.50.1980">
    <property type="entry name" value="Nitrogenase molybdenum iron protein domain"/>
    <property type="match status" value="2"/>
</dbReference>
<dbReference type="PANTHER" id="PTHR30535">
    <property type="entry name" value="VITAMIN B12-BINDING PROTEIN"/>
    <property type="match status" value="1"/>
</dbReference>
<dbReference type="PANTHER" id="PTHR30535:SF34">
    <property type="entry name" value="MOLYBDATE-BINDING PROTEIN MOLA"/>
    <property type="match status" value="1"/>
</dbReference>
<dbReference type="InterPro" id="IPR002477">
    <property type="entry name" value="Peptidoglycan-bd-like"/>
</dbReference>
<keyword evidence="6" id="KW-1185">Reference proteome</keyword>
<evidence type="ECO:0000313" key="5">
    <source>
        <dbReference type="EMBL" id="MBC8534013.1"/>
    </source>
</evidence>
<dbReference type="PROSITE" id="PS51257">
    <property type="entry name" value="PROKAR_LIPOPROTEIN"/>
    <property type="match status" value="1"/>
</dbReference>
<keyword evidence="3" id="KW-0732">Signal</keyword>
<organism evidence="5 6">
    <name type="scientific">Yeguia hominis</name>
    <dbReference type="NCBI Taxonomy" id="2763662"/>
    <lineage>
        <taxon>Bacteria</taxon>
        <taxon>Bacillati</taxon>
        <taxon>Bacillota</taxon>
        <taxon>Clostridia</taxon>
        <taxon>Eubacteriales</taxon>
        <taxon>Yeguiaceae</taxon>
        <taxon>Yeguia</taxon>
    </lineage>
</organism>
<dbReference type="Pfam" id="PF01471">
    <property type="entry name" value="PG_binding_1"/>
    <property type="match status" value="1"/>
</dbReference>
<dbReference type="InterPro" id="IPR050902">
    <property type="entry name" value="ABC_Transporter_SBP"/>
</dbReference>
<dbReference type="InterPro" id="IPR036365">
    <property type="entry name" value="PGBD-like_sf"/>
</dbReference>
<dbReference type="PROSITE" id="PS50983">
    <property type="entry name" value="FE_B12_PBP"/>
    <property type="match status" value="1"/>
</dbReference>
<feature type="region of interest" description="Disordered" evidence="2">
    <location>
        <begin position="301"/>
        <end position="359"/>
    </location>
</feature>
<dbReference type="GO" id="GO:0071281">
    <property type="term" value="P:cellular response to iron ion"/>
    <property type="evidence" value="ECO:0007669"/>
    <property type="project" value="TreeGrafter"/>
</dbReference>
<gene>
    <name evidence="5" type="ORF">IAG03_08370</name>
</gene>
<feature type="signal peptide" evidence="3">
    <location>
        <begin position="1"/>
        <end position="26"/>
    </location>
</feature>
<comment type="caution">
    <text evidence="5">The sequence shown here is derived from an EMBL/GenBank/DDBJ whole genome shotgun (WGS) entry which is preliminary data.</text>
</comment>
<comment type="similarity">
    <text evidence="1">Belongs to the bacterial solute-binding protein 8 family.</text>
</comment>
<proteinExistence type="inferred from homology"/>
<dbReference type="Proteomes" id="UP000651482">
    <property type="component" value="Unassembled WGS sequence"/>
</dbReference>
<feature type="compositionally biased region" description="Low complexity" evidence="2">
    <location>
        <begin position="301"/>
        <end position="313"/>
    </location>
</feature>
<dbReference type="RefSeq" id="WP_249319662.1">
    <property type="nucleotide sequence ID" value="NZ_JACRSN010000011.1"/>
</dbReference>
<evidence type="ECO:0000256" key="3">
    <source>
        <dbReference type="SAM" id="SignalP"/>
    </source>
</evidence>
<reference evidence="5" key="1">
    <citation type="submission" date="2020-08" db="EMBL/GenBank/DDBJ databases">
        <title>Genome public.</title>
        <authorList>
            <person name="Liu C."/>
            <person name="Sun Q."/>
        </authorList>
    </citation>
    <scope>NUCLEOTIDE SEQUENCE</scope>
    <source>
        <strain evidence="5">NSJ-40</strain>
    </source>
</reference>
<feature type="domain" description="Fe/B12 periplasmic-binding" evidence="4">
    <location>
        <begin position="54"/>
        <end position="296"/>
    </location>
</feature>
<evidence type="ECO:0000259" key="4">
    <source>
        <dbReference type="PROSITE" id="PS50983"/>
    </source>
</evidence>
<feature type="compositionally biased region" description="Low complexity" evidence="2">
    <location>
        <begin position="325"/>
        <end position="353"/>
    </location>
</feature>
<dbReference type="SUPFAM" id="SSF47090">
    <property type="entry name" value="PGBD-like"/>
    <property type="match status" value="1"/>
</dbReference>
<dbReference type="InterPro" id="IPR002491">
    <property type="entry name" value="ABC_transptr_periplasmic_BD"/>
</dbReference>
<name>A0A926D9N5_9FIRM</name>
<evidence type="ECO:0000256" key="1">
    <source>
        <dbReference type="ARBA" id="ARBA00008814"/>
    </source>
</evidence>
<dbReference type="Gene3D" id="1.10.101.10">
    <property type="entry name" value="PGBD-like superfamily/PGBD"/>
    <property type="match status" value="1"/>
</dbReference>
<protein>
    <submittedName>
        <fullName evidence="5">Peptidoglycan-binding protein</fullName>
    </submittedName>
</protein>
<evidence type="ECO:0000256" key="2">
    <source>
        <dbReference type="SAM" id="MobiDB-lite"/>
    </source>
</evidence>
<dbReference type="Pfam" id="PF01497">
    <property type="entry name" value="Peripla_BP_2"/>
    <property type="match status" value="1"/>
</dbReference>
<sequence length="433" mass="45358">MHTAKRLAAILLCLALLAALFSGCKSKEKPSSEDETTNYPVTIGDLTLSEKPERVVVLSENLADIILALGYEASLKGKSPECTQSELSILPEVSLSDLKTLKDLEPDLVLVDTEPENAEELALQGIPVAVVPPATGRSDFEREYSDVGSLLNGKIDGAAFAVKRAQDIFLAIDDITRMAPSSNIVITACYLYDMDGTAATGNTLAGALISATGATNAFENTEQGDTTLAALKLSNPNYIFCPTGLKEQILASEELSGLSAVENGLVYEMDPTYMIRQGRTVLQAVNFMSGVLYPELLDNAASDPASSAPSSGDGENGDSSAIEPSSNSSDPDSSSEPSSSSSSDASTTSGSSDSDLKVGAKGDDVLKLQKRLAELGYFVLEPTGEFGEGTEQALMNFQLYNGLLATGVANAETIKTLYSSSAIPADQTGSNEA</sequence>
<accession>A0A926D9N5</accession>
<evidence type="ECO:0000313" key="6">
    <source>
        <dbReference type="Proteomes" id="UP000651482"/>
    </source>
</evidence>
<feature type="chain" id="PRO_5037150656" evidence="3">
    <location>
        <begin position="27"/>
        <end position="433"/>
    </location>
</feature>
<dbReference type="EMBL" id="JACRSN010000011">
    <property type="protein sequence ID" value="MBC8534013.1"/>
    <property type="molecule type" value="Genomic_DNA"/>
</dbReference>
<dbReference type="AlphaFoldDB" id="A0A926D9N5"/>
<dbReference type="InterPro" id="IPR036366">
    <property type="entry name" value="PGBDSf"/>
</dbReference>
<dbReference type="SUPFAM" id="SSF53807">
    <property type="entry name" value="Helical backbone' metal receptor"/>
    <property type="match status" value="1"/>
</dbReference>